<dbReference type="PANTHER" id="PTHR12215:SF10">
    <property type="entry name" value="L-AMINOADIPATE-SEMIALDEHYDE DEHYDROGENASE-PHOSPHOPANTETHEINYL TRANSFERASE"/>
    <property type="match status" value="1"/>
</dbReference>
<dbReference type="InterPro" id="IPR008278">
    <property type="entry name" value="4-PPantetheinyl_Trfase_dom"/>
</dbReference>
<feature type="domain" description="4'-phosphopantetheinyl transferase N-terminal" evidence="4">
    <location>
        <begin position="22"/>
        <end position="105"/>
    </location>
</feature>
<evidence type="ECO:0000259" key="3">
    <source>
        <dbReference type="Pfam" id="PF01648"/>
    </source>
</evidence>
<comment type="similarity">
    <text evidence="1">Belongs to the P-Pant transferase superfamily. Gsp/Sfp/HetI/AcpT family.</text>
</comment>
<evidence type="ECO:0000313" key="6">
    <source>
        <dbReference type="Proteomes" id="UP001596109"/>
    </source>
</evidence>
<evidence type="ECO:0000256" key="2">
    <source>
        <dbReference type="ARBA" id="ARBA00022679"/>
    </source>
</evidence>
<feature type="domain" description="4'-phosphopantetheinyl transferase" evidence="3">
    <location>
        <begin position="112"/>
        <end position="178"/>
    </location>
</feature>
<reference evidence="6" key="1">
    <citation type="journal article" date="2019" name="Int. J. Syst. Evol. Microbiol.">
        <title>The Global Catalogue of Microorganisms (GCM) 10K type strain sequencing project: providing services to taxonomists for standard genome sequencing and annotation.</title>
        <authorList>
            <consortium name="The Broad Institute Genomics Platform"/>
            <consortium name="The Broad Institute Genome Sequencing Center for Infectious Disease"/>
            <person name="Wu L."/>
            <person name="Ma J."/>
        </authorList>
    </citation>
    <scope>NUCLEOTIDE SEQUENCE [LARGE SCALE GENOMIC DNA]</scope>
    <source>
        <strain evidence="6">CGMCC 4.1434</strain>
    </source>
</reference>
<sequence>MAACKNEIQLVALPLGPKCLQSERATLLSSLPKEEQERISDYRHWQDRQRTLLGSVLVRWMLHKFTDLQHISIRRNENGRPYMADNVCWKGDFNLSHSGNWIVAALTHHGHVGIDVEKIGPLNEELLTYALSETELEMIHQQSPVDQVKRFYELWTTKEAIYKTGLVPDATPQSLDTIEWKVKQNNLHTQLLNIDPEHPMTVCSDQKLPSVELTILNRGQLIESRHIR</sequence>
<dbReference type="RefSeq" id="WP_381432253.1">
    <property type="nucleotide sequence ID" value="NZ_JBHSNO010000005.1"/>
</dbReference>
<gene>
    <name evidence="5" type="ORF">ACFPRA_07480</name>
</gene>
<dbReference type="Pfam" id="PF22624">
    <property type="entry name" value="AASDHPPT_N"/>
    <property type="match status" value="1"/>
</dbReference>
<dbReference type="PANTHER" id="PTHR12215">
    <property type="entry name" value="PHOSPHOPANTETHEINE TRANSFERASE"/>
    <property type="match status" value="1"/>
</dbReference>
<name>A0ABW0TGY3_9BACL</name>
<protein>
    <submittedName>
        <fullName evidence="5">4'-phosphopantetheinyl transferase family protein</fullName>
    </submittedName>
</protein>
<organism evidence="5 6">
    <name type="scientific">Sporosarcina soli</name>
    <dbReference type="NCBI Taxonomy" id="334736"/>
    <lineage>
        <taxon>Bacteria</taxon>
        <taxon>Bacillati</taxon>
        <taxon>Bacillota</taxon>
        <taxon>Bacilli</taxon>
        <taxon>Bacillales</taxon>
        <taxon>Caryophanaceae</taxon>
        <taxon>Sporosarcina</taxon>
    </lineage>
</organism>
<keyword evidence="2 5" id="KW-0808">Transferase</keyword>
<dbReference type="Pfam" id="PF01648">
    <property type="entry name" value="ACPS"/>
    <property type="match status" value="1"/>
</dbReference>
<evidence type="ECO:0000313" key="5">
    <source>
        <dbReference type="EMBL" id="MFC5588722.1"/>
    </source>
</evidence>
<evidence type="ECO:0000256" key="1">
    <source>
        <dbReference type="ARBA" id="ARBA00010990"/>
    </source>
</evidence>
<comment type="caution">
    <text evidence="5">The sequence shown here is derived from an EMBL/GenBank/DDBJ whole genome shotgun (WGS) entry which is preliminary data.</text>
</comment>
<dbReference type="Gene3D" id="3.90.470.20">
    <property type="entry name" value="4'-phosphopantetheinyl transferase domain"/>
    <property type="match status" value="2"/>
</dbReference>
<evidence type="ECO:0000259" key="4">
    <source>
        <dbReference type="Pfam" id="PF22624"/>
    </source>
</evidence>
<dbReference type="EMBL" id="JBHSNO010000005">
    <property type="protein sequence ID" value="MFC5588722.1"/>
    <property type="molecule type" value="Genomic_DNA"/>
</dbReference>
<accession>A0ABW0TGY3</accession>
<keyword evidence="6" id="KW-1185">Reference proteome</keyword>
<dbReference type="Proteomes" id="UP001596109">
    <property type="component" value="Unassembled WGS sequence"/>
</dbReference>
<proteinExistence type="inferred from homology"/>
<dbReference type="InterPro" id="IPR037143">
    <property type="entry name" value="4-PPantetheinyl_Trfase_dom_sf"/>
</dbReference>
<dbReference type="InterPro" id="IPR055066">
    <property type="entry name" value="AASDHPPT_N"/>
</dbReference>
<dbReference type="InterPro" id="IPR050559">
    <property type="entry name" value="P-Pant_transferase_sf"/>
</dbReference>
<dbReference type="GO" id="GO:0016740">
    <property type="term" value="F:transferase activity"/>
    <property type="evidence" value="ECO:0007669"/>
    <property type="project" value="UniProtKB-KW"/>
</dbReference>
<dbReference type="SUPFAM" id="SSF56214">
    <property type="entry name" value="4'-phosphopantetheinyl transferase"/>
    <property type="match status" value="2"/>
</dbReference>